<dbReference type="EMBL" id="MZGJ01000004">
    <property type="protein sequence ID" value="OQX51422.1"/>
    <property type="molecule type" value="Genomic_DNA"/>
</dbReference>
<evidence type="ECO:0000313" key="2">
    <source>
        <dbReference type="Proteomes" id="UP000192520"/>
    </source>
</evidence>
<gene>
    <name evidence="1" type="ORF">B5M47_01045</name>
</gene>
<dbReference type="AlphaFoldDB" id="A0A1W9NZJ4"/>
<accession>A0A1W9NZJ4</accession>
<proteinExistence type="predicted"/>
<reference evidence="2" key="1">
    <citation type="submission" date="2017-03" db="EMBL/GenBank/DDBJ databases">
        <title>Novel pathways for hydrocarbon cycling and metabolic interdependencies in hydrothermal sediment communities.</title>
        <authorList>
            <person name="Dombrowski N."/>
            <person name="Seitz K."/>
            <person name="Teske A."/>
            <person name="Baker B."/>
        </authorList>
    </citation>
    <scope>NUCLEOTIDE SEQUENCE [LARGE SCALE GENOMIC DNA]</scope>
</reference>
<organism evidence="1 2">
    <name type="scientific">candidate division CPR3 bacterium 4484_211</name>
    <dbReference type="NCBI Taxonomy" id="1968527"/>
    <lineage>
        <taxon>Bacteria</taxon>
        <taxon>Bacteria division CPR3</taxon>
    </lineage>
</organism>
<dbReference type="Proteomes" id="UP000192520">
    <property type="component" value="Unassembled WGS sequence"/>
</dbReference>
<sequence length="66" mass="8221">MWNWDYDLPKNWQPQTDQEWEWFLVRKINYGDFAGLKKEALRKYFPKIKKLLDPGKQLMLENFLEK</sequence>
<comment type="caution">
    <text evidence="1">The sequence shown here is derived from an EMBL/GenBank/DDBJ whole genome shotgun (WGS) entry which is preliminary data.</text>
</comment>
<evidence type="ECO:0000313" key="1">
    <source>
        <dbReference type="EMBL" id="OQX51422.1"/>
    </source>
</evidence>
<protein>
    <submittedName>
        <fullName evidence="1">Uncharacterized protein</fullName>
    </submittedName>
</protein>
<name>A0A1W9NZJ4_UNCC3</name>